<dbReference type="SUPFAM" id="SSF82693">
    <property type="entry name" value="Multidrug efflux transporter AcrB pore domain, PN1, PN2, PC1 and PC2 subdomains"/>
    <property type="match status" value="1"/>
</dbReference>
<dbReference type="Gene3D" id="1.20.1640.10">
    <property type="entry name" value="Multidrug efflux transporter AcrB transmembrane domain"/>
    <property type="match status" value="2"/>
</dbReference>
<feature type="compositionally biased region" description="Basic and acidic residues" evidence="1">
    <location>
        <begin position="1036"/>
        <end position="1049"/>
    </location>
</feature>
<feature type="transmembrane region" description="Helical" evidence="2">
    <location>
        <begin position="848"/>
        <end position="866"/>
    </location>
</feature>
<feature type="transmembrane region" description="Helical" evidence="2">
    <location>
        <begin position="945"/>
        <end position="964"/>
    </location>
</feature>
<dbReference type="InterPro" id="IPR027463">
    <property type="entry name" value="AcrB_DN_DC_subdom"/>
</dbReference>
<dbReference type="Gene3D" id="3.30.70.1430">
    <property type="entry name" value="Multidrug efflux transporter AcrB pore domain"/>
    <property type="match status" value="2"/>
</dbReference>
<evidence type="ECO:0000313" key="3">
    <source>
        <dbReference type="EMBL" id="USG66680.1"/>
    </source>
</evidence>
<dbReference type="SUPFAM" id="SSF82866">
    <property type="entry name" value="Multidrug efflux transporter AcrB transmembrane domain"/>
    <property type="match status" value="2"/>
</dbReference>
<feature type="transmembrane region" description="Helical" evidence="2">
    <location>
        <begin position="516"/>
        <end position="537"/>
    </location>
</feature>
<dbReference type="InterPro" id="IPR001036">
    <property type="entry name" value="Acrflvin-R"/>
</dbReference>
<dbReference type="PANTHER" id="PTHR32063:SF0">
    <property type="entry name" value="SWARMING MOTILITY PROTEIN SWRC"/>
    <property type="match status" value="1"/>
</dbReference>
<feature type="transmembrane region" description="Helical" evidence="2">
    <location>
        <begin position="459"/>
        <end position="485"/>
    </location>
</feature>
<name>A0ABY4WHQ2_9BACL</name>
<feature type="compositionally biased region" description="Polar residues" evidence="1">
    <location>
        <begin position="1073"/>
        <end position="1082"/>
    </location>
</feature>
<reference evidence="3" key="1">
    <citation type="submission" date="2022-06" db="EMBL/GenBank/DDBJ databases">
        <title>Genome sequencing of Brevibacillus sp. BB3-R1.</title>
        <authorList>
            <person name="Heo J."/>
            <person name="Lee D."/>
            <person name="Won M."/>
            <person name="Han B.-H."/>
            <person name="Hong S.-B."/>
            <person name="Kwon S.-W."/>
        </authorList>
    </citation>
    <scope>NUCLEOTIDE SEQUENCE</scope>
    <source>
        <strain evidence="3">BB3-R1</strain>
    </source>
</reference>
<dbReference type="PANTHER" id="PTHR32063">
    <property type="match status" value="1"/>
</dbReference>
<evidence type="ECO:0000256" key="1">
    <source>
        <dbReference type="SAM" id="MobiDB-lite"/>
    </source>
</evidence>
<dbReference type="SUPFAM" id="SSF82714">
    <property type="entry name" value="Multidrug efflux transporter AcrB TolC docking domain, DN and DC subdomains"/>
    <property type="match status" value="2"/>
</dbReference>
<gene>
    <name evidence="3" type="ORF">NDK47_05105</name>
</gene>
<dbReference type="EMBL" id="CP098755">
    <property type="protein sequence ID" value="USG66680.1"/>
    <property type="molecule type" value="Genomic_DNA"/>
</dbReference>
<feature type="region of interest" description="Disordered" evidence="1">
    <location>
        <begin position="1036"/>
        <end position="1082"/>
    </location>
</feature>
<keyword evidence="2" id="KW-1133">Transmembrane helix</keyword>
<dbReference type="RefSeq" id="WP_251873788.1">
    <property type="nucleotide sequence ID" value="NZ_CP098755.1"/>
</dbReference>
<feature type="transmembrane region" description="Helical" evidence="2">
    <location>
        <begin position="873"/>
        <end position="893"/>
    </location>
</feature>
<feature type="transmembrane region" description="Helical" evidence="2">
    <location>
        <begin position="331"/>
        <end position="348"/>
    </location>
</feature>
<keyword evidence="2" id="KW-0472">Membrane</keyword>
<feature type="transmembrane region" description="Helical" evidence="2">
    <location>
        <begin position="355"/>
        <end position="381"/>
    </location>
</feature>
<dbReference type="Gene3D" id="3.30.70.1320">
    <property type="entry name" value="Multidrug efflux transporter AcrB pore domain like"/>
    <property type="match status" value="1"/>
</dbReference>
<dbReference type="Proteomes" id="UP001056500">
    <property type="component" value="Chromosome"/>
</dbReference>
<sequence length="1082" mass="117990">MNNRTFASTWPVLAKLLAVVCILLTLGAALRMEIRLFPDRVLPEYTVRLSAPGMSAEMIDEQVARPVEEAIRATGLAPKISTRSQASSASITIRTKAKLFGDDREKLEQKLKDVTASLPVSDWKLMQSNLADDRIGYYLVHGADLQTIAELARGDVSEKVGAIPGVSRVLIDDSSVREEIELIFRPTMLQTYSLTPGDVLGQLQGKGSQEQMGTIGKGVDQTHFRWGNEWTSPQELGNQLISTDKGYVPLKHLADIRDLRGSKGETVQVYKGAPAVGITVYAAEGVQIPTVRAQVQKAVAELNQASAGRYQIDQVEDHAGILSAALRDTSWMVILLAVVASLAVGITLRSATAGVLSLLTLLLAVGALLGGMWVAAIPLTLTSLGPVAMFALLFAGAGVTLFLRLGEESTLSQEGSLLIARELTKPILLGIVILFAGMMGIMSADWLKASDLSLLQDVLPISLIGTVVMAGVYGFIVPVLTATWIPEGMARPANRAAGKWSNYLISRWENAVRKGFLPYGVALTASLLAVVLLNKFVIVEDYNKTDAGQKTLSLAMVQGSSLDQAIQAAKVAEGRLLELAEIRDVYTVASRENLTFHLQLVEKDEWTRSRLDLEKELEKSLRVIAYTDPFAMVVSDDQKTRMEITVKGPSLHTARGIADEVVTFIRGLRWTDRDGNRIISDERIGSGNTGTHIAIKPKQEMLAHYRVSEGEIRRQLEGYLGKQAAGSISWNNTRVPINARFPENWMEYADQVKNILIRTPAGAVRLQDLADWSIEDEPSVYQRVDGDYVILISSAVSDPSWIEGLAFSIPLNVEASMPIPEGYRILSATQLEKEELEETNKKDTAGRMIAAAGVVATVLAAGTLLLRRLRDSLIALSLLPVLSGGVMSGLLLFDRPLNVMGFYGIAATAALTLQQSLLFLDRLHRTQDAGENVLDDIRLAASKSVPVLLIMFGAVLLAALPFGLGWGSGDDLHGPLFAALLIGVLLASYAVLVLLPAMYSGSEYRRLHSQSLTMPMLRKQLRSWWENEKVRRMDRLQFKRGRASREEKTAGQQGDQLDAGRTKPLSEEDFLPLTSSAKDANL</sequence>
<proteinExistence type="predicted"/>
<feature type="transmembrane region" description="Helical" evidence="2">
    <location>
        <begin position="387"/>
        <end position="406"/>
    </location>
</feature>
<feature type="transmembrane region" description="Helical" evidence="2">
    <location>
        <begin position="899"/>
        <end position="920"/>
    </location>
</feature>
<feature type="transmembrane region" description="Helical" evidence="2">
    <location>
        <begin position="976"/>
        <end position="999"/>
    </location>
</feature>
<accession>A0ABY4WHQ2</accession>
<keyword evidence="4" id="KW-1185">Reference proteome</keyword>
<feature type="transmembrane region" description="Helical" evidence="2">
    <location>
        <begin position="427"/>
        <end position="447"/>
    </location>
</feature>
<keyword evidence="2" id="KW-0812">Transmembrane</keyword>
<organism evidence="3 4">
    <name type="scientific">Brevibacillus ruminantium</name>
    <dbReference type="NCBI Taxonomy" id="2950604"/>
    <lineage>
        <taxon>Bacteria</taxon>
        <taxon>Bacillati</taxon>
        <taxon>Bacillota</taxon>
        <taxon>Bacilli</taxon>
        <taxon>Bacillales</taxon>
        <taxon>Paenibacillaceae</taxon>
        <taxon>Brevibacillus</taxon>
    </lineage>
</organism>
<dbReference type="Gene3D" id="3.30.70.1440">
    <property type="entry name" value="Multidrug efflux transporter AcrB pore domain"/>
    <property type="match status" value="1"/>
</dbReference>
<evidence type="ECO:0000313" key="4">
    <source>
        <dbReference type="Proteomes" id="UP001056500"/>
    </source>
</evidence>
<protein>
    <submittedName>
        <fullName evidence="3">Efflux RND transporter permease subunit</fullName>
    </submittedName>
</protein>
<dbReference type="Gene3D" id="3.30.2090.10">
    <property type="entry name" value="Multidrug efflux transporter AcrB TolC docking domain, DN and DC subdomains"/>
    <property type="match status" value="2"/>
</dbReference>
<dbReference type="Pfam" id="PF00873">
    <property type="entry name" value="ACR_tran"/>
    <property type="match status" value="1"/>
</dbReference>
<evidence type="ECO:0000256" key="2">
    <source>
        <dbReference type="SAM" id="Phobius"/>
    </source>
</evidence>